<keyword evidence="2" id="KW-1133">Transmembrane helix</keyword>
<dbReference type="AlphaFoldDB" id="A0A917PBU2"/>
<feature type="transmembrane region" description="Helical" evidence="2">
    <location>
        <begin position="22"/>
        <end position="39"/>
    </location>
</feature>
<dbReference type="RefSeq" id="WP_189317554.1">
    <property type="nucleotide sequence ID" value="NZ_BMQA01000116.1"/>
</dbReference>
<sequence length="504" mass="52113">MTAATIAPAASRLLRLELRHNAMAWLLPVVIGLFWLTTYRKDMAMPPMWNLRAAGLQSGAVLDFAVPVTGAAAWMASREVRHRVTDQVTITARPRWARLLAPWVATTIWAMVAYLGCVAVLYGVTAHQASWGGPLWWPAVVAAASLPAFSALGFVLGTFLPSRFTAPLAAIAAFFLLALSTELIHGSQSAWQISPIVTGPWDLGPQAGVAVFYPFAPDLCIAQMTFLVGVTVALLGVPALPAGSAGRAVRLAAACLTGAALLAAGTAVGLAGTGTMDAHGMIDIPALHDAADDQPLRFTPVCSDTTIPVCLNPAYAGFLPATTDALAPLLNQLAGLPGAPDRILQVGVTYQQDTGNGVIIRQDGPRSGATPSTAHLVFPEQLPEPSMTADQMASQLAESFAPDLVARVIGNGRGTSQAQNAVARALLTAAGLPDVVDRTASTGTGRSDGPGGADASGQPDVAPGTPAYAAAERFAALPASARHAWLVQHLAALRAGRITPAQIP</sequence>
<feature type="transmembrane region" description="Helical" evidence="2">
    <location>
        <begin position="249"/>
        <end position="272"/>
    </location>
</feature>
<gene>
    <name evidence="3" type="ORF">GCM10010121_095730</name>
</gene>
<reference evidence="3" key="1">
    <citation type="journal article" date="2014" name="Int. J. Syst. Evol. Microbiol.">
        <title>Complete genome sequence of Corynebacterium casei LMG S-19264T (=DSM 44701T), isolated from a smear-ripened cheese.</title>
        <authorList>
            <consortium name="US DOE Joint Genome Institute (JGI-PGF)"/>
            <person name="Walter F."/>
            <person name="Albersmeier A."/>
            <person name="Kalinowski J."/>
            <person name="Ruckert C."/>
        </authorList>
    </citation>
    <scope>NUCLEOTIDE SEQUENCE</scope>
    <source>
        <strain evidence="3">JCM 3086</strain>
    </source>
</reference>
<keyword evidence="2" id="KW-0812">Transmembrane</keyword>
<keyword evidence="4" id="KW-1185">Reference proteome</keyword>
<feature type="transmembrane region" description="Helical" evidence="2">
    <location>
        <begin position="211"/>
        <end position="237"/>
    </location>
</feature>
<proteinExistence type="predicted"/>
<evidence type="ECO:0000313" key="4">
    <source>
        <dbReference type="Proteomes" id="UP000657574"/>
    </source>
</evidence>
<feature type="transmembrane region" description="Helical" evidence="2">
    <location>
        <begin position="135"/>
        <end position="156"/>
    </location>
</feature>
<feature type="transmembrane region" description="Helical" evidence="2">
    <location>
        <begin position="100"/>
        <end position="123"/>
    </location>
</feature>
<protein>
    <submittedName>
        <fullName evidence="3">Uncharacterized protein</fullName>
    </submittedName>
</protein>
<feature type="transmembrane region" description="Helical" evidence="2">
    <location>
        <begin position="168"/>
        <end position="191"/>
    </location>
</feature>
<feature type="region of interest" description="Disordered" evidence="1">
    <location>
        <begin position="437"/>
        <end position="464"/>
    </location>
</feature>
<reference evidence="3" key="2">
    <citation type="submission" date="2020-09" db="EMBL/GenBank/DDBJ databases">
        <authorList>
            <person name="Sun Q."/>
            <person name="Ohkuma M."/>
        </authorList>
    </citation>
    <scope>NUCLEOTIDE SEQUENCE</scope>
    <source>
        <strain evidence="3">JCM 3086</strain>
    </source>
</reference>
<name>A0A917PBU2_9ACTN</name>
<organism evidence="3 4">
    <name type="scientific">Streptomyces brasiliensis</name>
    <dbReference type="NCBI Taxonomy" id="1954"/>
    <lineage>
        <taxon>Bacteria</taxon>
        <taxon>Bacillati</taxon>
        <taxon>Actinomycetota</taxon>
        <taxon>Actinomycetes</taxon>
        <taxon>Kitasatosporales</taxon>
        <taxon>Streptomycetaceae</taxon>
        <taxon>Streptomyces</taxon>
    </lineage>
</organism>
<evidence type="ECO:0000256" key="2">
    <source>
        <dbReference type="SAM" id="Phobius"/>
    </source>
</evidence>
<evidence type="ECO:0000313" key="3">
    <source>
        <dbReference type="EMBL" id="GGJ69935.1"/>
    </source>
</evidence>
<evidence type="ECO:0000256" key="1">
    <source>
        <dbReference type="SAM" id="MobiDB-lite"/>
    </source>
</evidence>
<keyword evidence="2" id="KW-0472">Membrane</keyword>
<dbReference type="EMBL" id="BMQA01000116">
    <property type="protein sequence ID" value="GGJ69935.1"/>
    <property type="molecule type" value="Genomic_DNA"/>
</dbReference>
<dbReference type="Proteomes" id="UP000657574">
    <property type="component" value="Unassembled WGS sequence"/>
</dbReference>
<comment type="caution">
    <text evidence="3">The sequence shown here is derived from an EMBL/GenBank/DDBJ whole genome shotgun (WGS) entry which is preliminary data.</text>
</comment>
<accession>A0A917PBU2</accession>